<keyword evidence="3" id="KW-1185">Reference proteome</keyword>
<reference evidence="2" key="1">
    <citation type="submission" date="2022-04" db="EMBL/GenBank/DDBJ databases">
        <title>Carnegiea gigantea Genome sequencing and assembly v2.</title>
        <authorList>
            <person name="Copetti D."/>
            <person name="Sanderson M.J."/>
            <person name="Burquez A."/>
            <person name="Wojciechowski M.F."/>
        </authorList>
    </citation>
    <scope>NUCLEOTIDE SEQUENCE</scope>
    <source>
        <strain evidence="2">SGP5-SGP5p</strain>
        <tissue evidence="2">Aerial part</tissue>
    </source>
</reference>
<organism evidence="2 3">
    <name type="scientific">Carnegiea gigantea</name>
    <dbReference type="NCBI Taxonomy" id="171969"/>
    <lineage>
        <taxon>Eukaryota</taxon>
        <taxon>Viridiplantae</taxon>
        <taxon>Streptophyta</taxon>
        <taxon>Embryophyta</taxon>
        <taxon>Tracheophyta</taxon>
        <taxon>Spermatophyta</taxon>
        <taxon>Magnoliopsida</taxon>
        <taxon>eudicotyledons</taxon>
        <taxon>Gunneridae</taxon>
        <taxon>Pentapetalae</taxon>
        <taxon>Caryophyllales</taxon>
        <taxon>Cactineae</taxon>
        <taxon>Cactaceae</taxon>
        <taxon>Cactoideae</taxon>
        <taxon>Echinocereeae</taxon>
        <taxon>Carnegiea</taxon>
    </lineage>
</organism>
<evidence type="ECO:0000256" key="1">
    <source>
        <dbReference type="SAM" id="MobiDB-lite"/>
    </source>
</evidence>
<dbReference type="EMBL" id="JAKOGI010000305">
    <property type="protein sequence ID" value="KAJ8437343.1"/>
    <property type="molecule type" value="Genomic_DNA"/>
</dbReference>
<evidence type="ECO:0000313" key="2">
    <source>
        <dbReference type="EMBL" id="KAJ8437343.1"/>
    </source>
</evidence>
<dbReference type="Proteomes" id="UP001153076">
    <property type="component" value="Unassembled WGS sequence"/>
</dbReference>
<sequence length="176" mass="20440">MEIKCNPMLRRSKPIETQVKFRNENKYYKYHEDYRHTTTECYELKKALREFANQGQFNRFLRRGRGGDRNRSNPEGKKDNEANHNMETVSTIITGIDDKEWNTGYRKAQIQKLSQVMATRELKPLKVPTMTFGPEDKHPLQTPHNDALVIHLKITTAMYTEKGLEAVKTPVVGSGE</sequence>
<proteinExistence type="predicted"/>
<comment type="caution">
    <text evidence="2">The sequence shown here is derived from an EMBL/GenBank/DDBJ whole genome shotgun (WGS) entry which is preliminary data.</text>
</comment>
<protein>
    <recommendedName>
        <fullName evidence="4">Reverse transcriptase domain-containing protein</fullName>
    </recommendedName>
</protein>
<evidence type="ECO:0000313" key="3">
    <source>
        <dbReference type="Proteomes" id="UP001153076"/>
    </source>
</evidence>
<feature type="compositionally biased region" description="Basic and acidic residues" evidence="1">
    <location>
        <begin position="65"/>
        <end position="84"/>
    </location>
</feature>
<feature type="region of interest" description="Disordered" evidence="1">
    <location>
        <begin position="59"/>
        <end position="85"/>
    </location>
</feature>
<dbReference type="AlphaFoldDB" id="A0A9Q1K6M1"/>
<name>A0A9Q1K6M1_9CARY</name>
<gene>
    <name evidence="2" type="ORF">Cgig2_009683</name>
</gene>
<accession>A0A9Q1K6M1</accession>
<dbReference type="OrthoDB" id="1752268at2759"/>
<evidence type="ECO:0008006" key="4">
    <source>
        <dbReference type="Google" id="ProtNLM"/>
    </source>
</evidence>